<comment type="caution">
    <text evidence="2">The sequence shown here is derived from an EMBL/GenBank/DDBJ whole genome shotgun (WGS) entry which is preliminary data.</text>
</comment>
<dbReference type="GO" id="GO:0005737">
    <property type="term" value="C:cytoplasm"/>
    <property type="evidence" value="ECO:0007669"/>
    <property type="project" value="TreeGrafter"/>
</dbReference>
<dbReference type="GO" id="GO:0016616">
    <property type="term" value="F:oxidoreductase activity, acting on the CH-OH group of donors, NAD or NADP as acceptor"/>
    <property type="evidence" value="ECO:0007669"/>
    <property type="project" value="InterPro"/>
</dbReference>
<reference evidence="2" key="2">
    <citation type="submission" date="2006-05" db="EMBL/GenBank/DDBJ databases">
        <title>Sequencing of the draft genome and assembly of Desulfuromonas acetoxidans DSM 684.</title>
        <authorList>
            <consortium name="US DOE Joint Genome Institute (JGI-PGF)"/>
            <person name="Copeland A."/>
            <person name="Lucas S."/>
            <person name="Lapidus A."/>
            <person name="Barry K."/>
            <person name="Detter J.C."/>
            <person name="Glavina del Rio T."/>
            <person name="Hammon N."/>
            <person name="Israni S."/>
            <person name="Dalin E."/>
            <person name="Tice H."/>
            <person name="Bruce D."/>
            <person name="Pitluck S."/>
            <person name="Richardson P."/>
        </authorList>
    </citation>
    <scope>NUCLEOTIDE SEQUENCE [LARGE SCALE GENOMIC DNA]</scope>
    <source>
        <strain evidence="2">DSM 684</strain>
    </source>
</reference>
<evidence type="ECO:0000259" key="1">
    <source>
        <dbReference type="Pfam" id="PF01073"/>
    </source>
</evidence>
<dbReference type="InterPro" id="IPR002225">
    <property type="entry name" value="3Beta_OHSteriod_DH/Estase"/>
</dbReference>
<organism evidence="2 3">
    <name type="scientific">Desulfuromonas acetoxidans (strain DSM 684 / 11070)</name>
    <dbReference type="NCBI Taxonomy" id="281689"/>
    <lineage>
        <taxon>Bacteria</taxon>
        <taxon>Pseudomonadati</taxon>
        <taxon>Thermodesulfobacteriota</taxon>
        <taxon>Desulfuromonadia</taxon>
        <taxon>Desulfuromonadales</taxon>
        <taxon>Desulfuromonadaceae</taxon>
        <taxon>Desulfuromonas</taxon>
    </lineage>
</organism>
<dbReference type="EMBL" id="AAEW02000005">
    <property type="protein sequence ID" value="EAT16388.1"/>
    <property type="molecule type" value="Genomic_DNA"/>
</dbReference>
<dbReference type="Proteomes" id="UP000005695">
    <property type="component" value="Unassembled WGS sequence"/>
</dbReference>
<dbReference type="Pfam" id="PF01073">
    <property type="entry name" value="3Beta_HSD"/>
    <property type="match status" value="1"/>
</dbReference>
<dbReference type="GO" id="GO:0004029">
    <property type="term" value="F:aldehyde dehydrogenase (NAD+) activity"/>
    <property type="evidence" value="ECO:0007669"/>
    <property type="project" value="TreeGrafter"/>
</dbReference>
<name>Q1K1K0_DESA6</name>
<proteinExistence type="predicted"/>
<dbReference type="RefSeq" id="WP_005999012.1">
    <property type="nucleotide sequence ID" value="NZ_AAEW02000005.1"/>
</dbReference>
<dbReference type="AlphaFoldDB" id="Q1K1K0"/>
<dbReference type="PANTHER" id="PTHR48079:SF6">
    <property type="entry name" value="NAD(P)-BINDING DOMAIN-CONTAINING PROTEIN-RELATED"/>
    <property type="match status" value="1"/>
</dbReference>
<protein>
    <submittedName>
        <fullName evidence="2">3-beta hydroxysteroid dehydrogenase/isomerase</fullName>
    </submittedName>
</protein>
<evidence type="ECO:0000313" key="2">
    <source>
        <dbReference type="EMBL" id="EAT16388.1"/>
    </source>
</evidence>
<dbReference type="GO" id="GO:0016853">
    <property type="term" value="F:isomerase activity"/>
    <property type="evidence" value="ECO:0007669"/>
    <property type="project" value="UniProtKB-KW"/>
</dbReference>
<evidence type="ECO:0000313" key="3">
    <source>
        <dbReference type="Proteomes" id="UP000005695"/>
    </source>
</evidence>
<dbReference type="InterPro" id="IPR051783">
    <property type="entry name" value="NAD(P)-dependent_oxidoreduct"/>
</dbReference>
<keyword evidence="3" id="KW-1185">Reference proteome</keyword>
<dbReference type="Gene3D" id="3.40.50.720">
    <property type="entry name" value="NAD(P)-binding Rossmann-like Domain"/>
    <property type="match status" value="1"/>
</dbReference>
<dbReference type="GO" id="GO:0006694">
    <property type="term" value="P:steroid biosynthetic process"/>
    <property type="evidence" value="ECO:0007669"/>
    <property type="project" value="InterPro"/>
</dbReference>
<gene>
    <name evidence="2" type="ORF">Dace_1852</name>
</gene>
<dbReference type="PANTHER" id="PTHR48079">
    <property type="entry name" value="PROTEIN YEEZ"/>
    <property type="match status" value="1"/>
</dbReference>
<dbReference type="InterPro" id="IPR036291">
    <property type="entry name" value="NAD(P)-bd_dom_sf"/>
</dbReference>
<feature type="domain" description="3-beta hydroxysteroid dehydrogenase/isomerase" evidence="1">
    <location>
        <begin position="4"/>
        <end position="250"/>
    </location>
</feature>
<accession>Q1K1K0</accession>
<reference evidence="2" key="1">
    <citation type="submission" date="2006-05" db="EMBL/GenBank/DDBJ databases">
        <title>Annotation of the draft genome assembly of Desulfuromonas acetoxidans DSM 684.</title>
        <authorList>
            <consortium name="US DOE Joint Genome Institute (JGI-ORNL)"/>
            <person name="Larimer F."/>
            <person name="Land M."/>
            <person name="Hauser L."/>
        </authorList>
    </citation>
    <scope>NUCLEOTIDE SEQUENCE [LARGE SCALE GENOMIC DNA]</scope>
    <source>
        <strain evidence="2">DSM 684</strain>
    </source>
</reference>
<sequence>MIVLVTGGGGFLGTAIARKLRQQGHQVRSYSRRHYSHLEQMDIQQFSGDLTDVNALKNAVSGCDLVYHVAAKAGIWGDYADYYQANVVGTENVIRACRDCGVSKLVYTSSPSVIFNGESMEGVDESQPYPEHYETAYPQTKALAEQKVIAANDDTLATVSLRPHLIWGPGDNHLTPRIIEGGRQGKLRRIGRQDHLVDCIYVDNAADAHLLAGEKIAIGSPISGKCYFISQDDPRYLWDIVNGILATQGIAPVCKTVPRQLAYILGGLCETIFRMLQLKKEPPMTRFVAKELSTAHWFSMDAAKKELGFQPKISIEQGLEQLKH</sequence>
<dbReference type="SUPFAM" id="SSF51735">
    <property type="entry name" value="NAD(P)-binding Rossmann-fold domains"/>
    <property type="match status" value="1"/>
</dbReference>
<dbReference type="OrthoDB" id="9814124at2"/>